<protein>
    <recommendedName>
        <fullName evidence="3">Anti-sigma factor NepR domain-containing protein</fullName>
    </recommendedName>
</protein>
<reference evidence="1 2" key="1">
    <citation type="journal article" date="2019" name="Int. J. Syst. Evol. Microbiol.">
        <title>The Global Catalogue of Microorganisms (GCM) 10K type strain sequencing project: providing services to taxonomists for standard genome sequencing and annotation.</title>
        <authorList>
            <consortium name="The Broad Institute Genomics Platform"/>
            <consortium name="The Broad Institute Genome Sequencing Center for Infectious Disease"/>
            <person name="Wu L."/>
            <person name="Ma J."/>
        </authorList>
    </citation>
    <scope>NUCLEOTIDE SEQUENCE [LARGE SCALE GENOMIC DNA]</scope>
    <source>
        <strain evidence="1 2">CGMCC 1.12125</strain>
    </source>
</reference>
<dbReference type="AlphaFoldDB" id="A0ABD6CFD9"/>
<accession>A0ABD6CFD9</accession>
<evidence type="ECO:0000313" key="2">
    <source>
        <dbReference type="Proteomes" id="UP001597119"/>
    </source>
</evidence>
<gene>
    <name evidence="1" type="ORF">ACFR9U_13855</name>
</gene>
<name>A0ABD6CFD9_9EURY</name>
<keyword evidence="2" id="KW-1185">Reference proteome</keyword>
<evidence type="ECO:0000313" key="1">
    <source>
        <dbReference type="EMBL" id="MFD1588064.1"/>
    </source>
</evidence>
<dbReference type="RefSeq" id="WP_379814565.1">
    <property type="nucleotide sequence ID" value="NZ_JBHUDJ010000007.1"/>
</dbReference>
<sequence>MTDEDSAANERQQAADDLFAVLQAIDAVDLNGLEPDDIRTLLDLREGIESLTRTYRTGQHDTPQDGGAQ</sequence>
<comment type="caution">
    <text evidence="1">The sequence shown here is derived from an EMBL/GenBank/DDBJ whole genome shotgun (WGS) entry which is preliminary data.</text>
</comment>
<proteinExistence type="predicted"/>
<dbReference type="EMBL" id="JBHUDJ010000007">
    <property type="protein sequence ID" value="MFD1588064.1"/>
    <property type="molecule type" value="Genomic_DNA"/>
</dbReference>
<evidence type="ECO:0008006" key="3">
    <source>
        <dbReference type="Google" id="ProtNLM"/>
    </source>
</evidence>
<dbReference type="Proteomes" id="UP001597119">
    <property type="component" value="Unassembled WGS sequence"/>
</dbReference>
<organism evidence="1 2">
    <name type="scientific">Halorientalis brevis</name>
    <dbReference type="NCBI Taxonomy" id="1126241"/>
    <lineage>
        <taxon>Archaea</taxon>
        <taxon>Methanobacteriati</taxon>
        <taxon>Methanobacteriota</taxon>
        <taxon>Stenosarchaea group</taxon>
        <taxon>Halobacteria</taxon>
        <taxon>Halobacteriales</taxon>
        <taxon>Haloarculaceae</taxon>
        <taxon>Halorientalis</taxon>
    </lineage>
</organism>